<dbReference type="AlphaFoldDB" id="A0A1Y4VBC9"/>
<organism evidence="1 2">
    <name type="scientific">Bacteroides xylanisolvens</name>
    <dbReference type="NCBI Taxonomy" id="371601"/>
    <lineage>
        <taxon>Bacteria</taxon>
        <taxon>Pseudomonadati</taxon>
        <taxon>Bacteroidota</taxon>
        <taxon>Bacteroidia</taxon>
        <taxon>Bacteroidales</taxon>
        <taxon>Bacteroidaceae</taxon>
        <taxon>Bacteroides</taxon>
    </lineage>
</organism>
<sequence>MNEKEYIAAWLNEMIAKFDWITFRYEYSHKLLAYCIEVLPANSIERSEEYANEEYNFSCDFEQKFNESVIFSNGTEFYRCSENAVVIGQVRQKNIEWIKDDSFILDLEDYILDFKDDNFKKIESGIFATCKKWDNYNFDLAA</sequence>
<dbReference type="RefSeq" id="WP_004300319.1">
    <property type="nucleotide sequence ID" value="NZ_JADYTM010000042.1"/>
</dbReference>
<dbReference type="EMBL" id="NFLW01000023">
    <property type="protein sequence ID" value="OUQ67381.1"/>
    <property type="molecule type" value="Genomic_DNA"/>
</dbReference>
<protein>
    <submittedName>
        <fullName evidence="1">Uncharacterized protein</fullName>
    </submittedName>
</protein>
<dbReference type="Proteomes" id="UP000196036">
    <property type="component" value="Unassembled WGS sequence"/>
</dbReference>
<accession>A0A1Y4VBC9</accession>
<gene>
    <name evidence="1" type="ORF">B5E52_12295</name>
</gene>
<reference evidence="2" key="1">
    <citation type="submission" date="2017-04" db="EMBL/GenBank/DDBJ databases">
        <title>Function of individual gut microbiota members based on whole genome sequencing of pure cultures obtained from chicken caecum.</title>
        <authorList>
            <person name="Medvecky M."/>
            <person name="Cejkova D."/>
            <person name="Polansky O."/>
            <person name="Karasova D."/>
            <person name="Kubasova T."/>
            <person name="Cizek A."/>
            <person name="Rychlik I."/>
        </authorList>
    </citation>
    <scope>NUCLEOTIDE SEQUENCE [LARGE SCALE GENOMIC DNA]</scope>
    <source>
        <strain evidence="2">An109</strain>
    </source>
</reference>
<name>A0A1Y4VBC9_9BACE</name>
<dbReference type="GeneID" id="29454227"/>
<evidence type="ECO:0000313" key="2">
    <source>
        <dbReference type="Proteomes" id="UP000196036"/>
    </source>
</evidence>
<comment type="caution">
    <text evidence="1">The sequence shown here is derived from an EMBL/GenBank/DDBJ whole genome shotgun (WGS) entry which is preliminary data.</text>
</comment>
<evidence type="ECO:0000313" key="1">
    <source>
        <dbReference type="EMBL" id="OUQ67381.1"/>
    </source>
</evidence>
<proteinExistence type="predicted"/>